<feature type="compositionally biased region" description="Polar residues" evidence="1">
    <location>
        <begin position="310"/>
        <end position="328"/>
    </location>
</feature>
<comment type="caution">
    <text evidence="3">The sequence shown here is derived from an EMBL/GenBank/DDBJ whole genome shotgun (WGS) entry which is preliminary data.</text>
</comment>
<evidence type="ECO:0000313" key="3">
    <source>
        <dbReference type="EMBL" id="OJA11300.1"/>
    </source>
</evidence>
<keyword evidence="4" id="KW-1185">Reference proteome</keyword>
<evidence type="ECO:0000313" key="4">
    <source>
        <dbReference type="Proteomes" id="UP000183567"/>
    </source>
</evidence>
<dbReference type="AlphaFoldDB" id="A0A1J8QHT2"/>
<proteinExistence type="predicted"/>
<keyword evidence="2" id="KW-0472">Membrane</keyword>
<evidence type="ECO:0000256" key="1">
    <source>
        <dbReference type="SAM" id="MobiDB-lite"/>
    </source>
</evidence>
<protein>
    <submittedName>
        <fullName evidence="3">Uncharacterized protein</fullName>
    </submittedName>
</protein>
<dbReference type="EMBL" id="LVVM01005121">
    <property type="protein sequence ID" value="OJA11300.1"/>
    <property type="molecule type" value="Genomic_DNA"/>
</dbReference>
<keyword evidence="2" id="KW-0812">Transmembrane</keyword>
<reference evidence="3 4" key="1">
    <citation type="submission" date="2016-03" db="EMBL/GenBank/DDBJ databases">
        <title>Comparative genomics of the ectomycorrhizal sister species Rhizopogon vinicolor and Rhizopogon vesiculosus (Basidiomycota: Boletales) reveals a divergence of the mating type B locus.</title>
        <authorList>
            <person name="Mujic A.B."/>
            <person name="Kuo A."/>
            <person name="Tritt A."/>
            <person name="Lipzen A."/>
            <person name="Chen C."/>
            <person name="Johnson J."/>
            <person name="Sharma A."/>
            <person name="Barry K."/>
            <person name="Grigoriev I.V."/>
            <person name="Spatafora J.W."/>
        </authorList>
    </citation>
    <scope>NUCLEOTIDE SEQUENCE [LARGE SCALE GENOMIC DNA]</scope>
    <source>
        <strain evidence="3 4">AM-OR11-056</strain>
    </source>
</reference>
<gene>
    <name evidence="3" type="ORF">AZE42_06524</name>
</gene>
<dbReference type="Proteomes" id="UP000183567">
    <property type="component" value="Unassembled WGS sequence"/>
</dbReference>
<feature type="region of interest" description="Disordered" evidence="1">
    <location>
        <begin position="208"/>
        <end position="227"/>
    </location>
</feature>
<feature type="transmembrane region" description="Helical" evidence="2">
    <location>
        <begin position="124"/>
        <end position="149"/>
    </location>
</feature>
<keyword evidence="2" id="KW-1133">Transmembrane helix</keyword>
<evidence type="ECO:0000256" key="2">
    <source>
        <dbReference type="SAM" id="Phobius"/>
    </source>
</evidence>
<dbReference type="OrthoDB" id="2591431at2759"/>
<feature type="non-terminal residue" evidence="3">
    <location>
        <position position="352"/>
    </location>
</feature>
<feature type="region of interest" description="Disordered" evidence="1">
    <location>
        <begin position="96"/>
        <end position="119"/>
    </location>
</feature>
<feature type="region of interest" description="Disordered" evidence="1">
    <location>
        <begin position="310"/>
        <end position="352"/>
    </location>
</feature>
<dbReference type="STRING" id="180088.A0A1J8QHT2"/>
<feature type="compositionally biased region" description="Low complexity" evidence="1">
    <location>
        <begin position="98"/>
        <end position="119"/>
    </location>
</feature>
<organism evidence="3 4">
    <name type="scientific">Rhizopogon vesiculosus</name>
    <dbReference type="NCBI Taxonomy" id="180088"/>
    <lineage>
        <taxon>Eukaryota</taxon>
        <taxon>Fungi</taxon>
        <taxon>Dikarya</taxon>
        <taxon>Basidiomycota</taxon>
        <taxon>Agaricomycotina</taxon>
        <taxon>Agaricomycetes</taxon>
        <taxon>Agaricomycetidae</taxon>
        <taxon>Boletales</taxon>
        <taxon>Suillineae</taxon>
        <taxon>Rhizopogonaceae</taxon>
        <taxon>Rhizopogon</taxon>
    </lineage>
</organism>
<accession>A0A1J8QHT2</accession>
<sequence>MQVSFFDLPSVALTHPYRSDYSFTTYDGAVLPVTITGLIPGGEFVPLYATGSSYTWIADVAAGTNLIFFMIDSQGRQGGVSPLNTVQPLSNTSCLNVNSPSSTASAPSQTSSQSTPSGNNTTTVGIIAGATVGGLVLLVVLIILGIFCIRRASRSSVTNRYSDADYEVKQNFASQHHPLMQPGSPSHLVNMSANDSFNQHLRQGSYTGSFARSSSISSPNTSPRQPLPVGLARPINPGTHTYLTHASAGGVAFNDPYAPFSPIQQSSGLNSNLDTFAGYGDAGSSSIASASRRMAGQTATQNYTFQYQTHPVRSPASPNQPGALSHQASADRFTVSDPPSPLPTQPSRLSSD</sequence>
<name>A0A1J8QHT2_9AGAM</name>